<accession>A0A9K3GN40</accession>
<dbReference type="InterPro" id="IPR006671">
    <property type="entry name" value="Cyclin_N"/>
</dbReference>
<dbReference type="EMBL" id="BDIP01004033">
    <property type="protein sequence ID" value="GIQ88395.1"/>
    <property type="molecule type" value="Genomic_DNA"/>
</dbReference>
<feature type="domain" description="Cyclin C-terminal" evidence="6">
    <location>
        <begin position="229"/>
        <end position="265"/>
    </location>
</feature>
<evidence type="ECO:0008006" key="9">
    <source>
        <dbReference type="Google" id="ProtNLM"/>
    </source>
</evidence>
<evidence type="ECO:0000259" key="5">
    <source>
        <dbReference type="Pfam" id="PF00134"/>
    </source>
</evidence>
<dbReference type="AlphaFoldDB" id="A0A9K3GN40"/>
<dbReference type="InterPro" id="IPR036915">
    <property type="entry name" value="Cyclin-like_sf"/>
</dbReference>
<feature type="domain" description="Cyclin N-terminal" evidence="5">
    <location>
        <begin position="100"/>
        <end position="198"/>
    </location>
</feature>
<dbReference type="OrthoDB" id="5590282at2759"/>
<dbReference type="Pfam" id="PF00134">
    <property type="entry name" value="Cyclin_N"/>
    <property type="match status" value="1"/>
</dbReference>
<sequence>MKSFETNQAGRIHRSQERFSKEAAVYGNTKPAQAMTRVPLKEIGHSNRAIERPAPHPGHAHPLTHPQDRIFCIEGLTGTVYDYDDTTLYDPLRVAEYAREIHSCMLDREERHILTETFLDDCSGIRPQDRSSLINWMVGIHKELCIPTESLWLAVSYLDHYLARKGSLRPEYLLHTGAVCILLGAKWERNQPGILELVIPHLENATDRFRTRCRCKQGPPSLDGKHQVSDLVRYTGFYLSELCFQDPTLAKYRPSRLAAACLSLA</sequence>
<keyword evidence="8" id="KW-1185">Reference proteome</keyword>
<evidence type="ECO:0000259" key="6">
    <source>
        <dbReference type="Pfam" id="PF02984"/>
    </source>
</evidence>
<evidence type="ECO:0000256" key="3">
    <source>
        <dbReference type="ARBA" id="ARBA00023306"/>
    </source>
</evidence>
<dbReference type="Gene3D" id="1.10.472.10">
    <property type="entry name" value="Cyclin-like"/>
    <property type="match status" value="2"/>
</dbReference>
<feature type="region of interest" description="Disordered" evidence="4">
    <location>
        <begin position="1"/>
        <end position="28"/>
    </location>
</feature>
<dbReference type="PROSITE" id="PS00292">
    <property type="entry name" value="CYCLINS"/>
    <property type="match status" value="1"/>
</dbReference>
<dbReference type="InterPro" id="IPR039361">
    <property type="entry name" value="Cyclin"/>
</dbReference>
<proteinExistence type="predicted"/>
<dbReference type="GO" id="GO:0051301">
    <property type="term" value="P:cell division"/>
    <property type="evidence" value="ECO:0007669"/>
    <property type="project" value="UniProtKB-KW"/>
</dbReference>
<feature type="non-terminal residue" evidence="7">
    <location>
        <position position="1"/>
    </location>
</feature>
<evidence type="ECO:0000256" key="1">
    <source>
        <dbReference type="ARBA" id="ARBA00022618"/>
    </source>
</evidence>
<evidence type="ECO:0000313" key="8">
    <source>
        <dbReference type="Proteomes" id="UP000265618"/>
    </source>
</evidence>
<dbReference type="PANTHER" id="PTHR10177">
    <property type="entry name" value="CYCLINS"/>
    <property type="match status" value="1"/>
</dbReference>
<keyword evidence="3" id="KW-0131">Cell cycle</keyword>
<comment type="caution">
    <text evidence="7">The sequence shown here is derived from an EMBL/GenBank/DDBJ whole genome shotgun (WGS) entry which is preliminary data.</text>
</comment>
<dbReference type="SUPFAM" id="SSF47954">
    <property type="entry name" value="Cyclin-like"/>
    <property type="match status" value="2"/>
</dbReference>
<evidence type="ECO:0000256" key="4">
    <source>
        <dbReference type="SAM" id="MobiDB-lite"/>
    </source>
</evidence>
<gene>
    <name evidence="7" type="ORF">KIPB_010636</name>
</gene>
<keyword evidence="1" id="KW-0132">Cell division</keyword>
<dbReference type="InterPro" id="IPR048258">
    <property type="entry name" value="Cyclins_cyclin-box"/>
</dbReference>
<dbReference type="Proteomes" id="UP000265618">
    <property type="component" value="Unassembled WGS sequence"/>
</dbReference>
<organism evidence="7 8">
    <name type="scientific">Kipferlia bialata</name>
    <dbReference type="NCBI Taxonomy" id="797122"/>
    <lineage>
        <taxon>Eukaryota</taxon>
        <taxon>Metamonada</taxon>
        <taxon>Carpediemonas-like organisms</taxon>
        <taxon>Kipferlia</taxon>
    </lineage>
</organism>
<keyword evidence="2" id="KW-0195">Cyclin</keyword>
<name>A0A9K3GN40_9EUKA</name>
<protein>
    <recommendedName>
        <fullName evidence="9">Cyclin N-terminal domain-containing protein</fullName>
    </recommendedName>
</protein>
<evidence type="ECO:0000256" key="2">
    <source>
        <dbReference type="ARBA" id="ARBA00023127"/>
    </source>
</evidence>
<reference evidence="7 8" key="1">
    <citation type="journal article" date="2018" name="PLoS ONE">
        <title>The draft genome of Kipferlia bialata reveals reductive genome evolution in fornicate parasites.</title>
        <authorList>
            <person name="Tanifuji G."/>
            <person name="Takabayashi S."/>
            <person name="Kume K."/>
            <person name="Takagi M."/>
            <person name="Nakayama T."/>
            <person name="Kamikawa R."/>
            <person name="Inagaki Y."/>
            <person name="Hashimoto T."/>
        </authorList>
    </citation>
    <scope>NUCLEOTIDE SEQUENCE [LARGE SCALE GENOMIC DNA]</scope>
    <source>
        <strain evidence="7">NY0173</strain>
    </source>
</reference>
<dbReference type="InterPro" id="IPR004367">
    <property type="entry name" value="Cyclin_C-dom"/>
</dbReference>
<evidence type="ECO:0000313" key="7">
    <source>
        <dbReference type="EMBL" id="GIQ88395.1"/>
    </source>
</evidence>
<dbReference type="Pfam" id="PF02984">
    <property type="entry name" value="Cyclin_C"/>
    <property type="match status" value="1"/>
</dbReference>